<comment type="subcellular location">
    <subcellularLocation>
        <location evidence="1">Cell membrane</location>
    </subcellularLocation>
</comment>
<reference evidence="12" key="1">
    <citation type="journal article" date="2019" name="Int. J. Syst. Evol. Microbiol.">
        <title>The Global Catalogue of Microorganisms (GCM) 10K type strain sequencing project: providing services to taxonomists for standard genome sequencing and annotation.</title>
        <authorList>
            <consortium name="The Broad Institute Genomics Platform"/>
            <consortium name="The Broad Institute Genome Sequencing Center for Infectious Disease"/>
            <person name="Wu L."/>
            <person name="Ma J."/>
        </authorList>
    </citation>
    <scope>NUCLEOTIDE SEQUENCE [LARGE SCALE GENOMIC DNA]</scope>
    <source>
        <strain evidence="12">TISTR 1858</strain>
    </source>
</reference>
<dbReference type="SUPFAM" id="SSF58104">
    <property type="entry name" value="Methyl-accepting chemotaxis protein (MCP) signaling domain"/>
    <property type="match status" value="1"/>
</dbReference>
<feature type="domain" description="Methyl-accepting transducer" evidence="9">
    <location>
        <begin position="307"/>
        <end position="557"/>
    </location>
</feature>
<evidence type="ECO:0000259" key="9">
    <source>
        <dbReference type="PROSITE" id="PS50111"/>
    </source>
</evidence>
<dbReference type="PROSITE" id="PS50111">
    <property type="entry name" value="CHEMOTAXIS_TRANSDUC_2"/>
    <property type="match status" value="1"/>
</dbReference>
<dbReference type="PANTHER" id="PTHR32089">
    <property type="entry name" value="METHYL-ACCEPTING CHEMOTAXIS PROTEIN MCPB"/>
    <property type="match status" value="1"/>
</dbReference>
<evidence type="ECO:0000256" key="5">
    <source>
        <dbReference type="ARBA" id="ARBA00029447"/>
    </source>
</evidence>
<dbReference type="Proteomes" id="UP001597451">
    <property type="component" value="Unassembled WGS sequence"/>
</dbReference>
<dbReference type="PANTHER" id="PTHR32089:SF114">
    <property type="entry name" value="METHYL-ACCEPTING CHEMOTAXIS PROTEIN MCPB"/>
    <property type="match status" value="1"/>
</dbReference>
<feature type="compositionally biased region" description="Basic residues" evidence="7">
    <location>
        <begin position="1"/>
        <end position="13"/>
    </location>
</feature>
<evidence type="ECO:0000256" key="6">
    <source>
        <dbReference type="PROSITE-ProRule" id="PRU00284"/>
    </source>
</evidence>
<dbReference type="Pfam" id="PF00672">
    <property type="entry name" value="HAMP"/>
    <property type="match status" value="1"/>
</dbReference>
<dbReference type="InterPro" id="IPR004089">
    <property type="entry name" value="MCPsignal_dom"/>
</dbReference>
<dbReference type="InterPro" id="IPR003660">
    <property type="entry name" value="HAMP_dom"/>
</dbReference>
<comment type="caution">
    <text evidence="11">The sequence shown here is derived from an EMBL/GenBank/DDBJ whole genome shotgun (WGS) entry which is preliminary data.</text>
</comment>
<evidence type="ECO:0000256" key="2">
    <source>
        <dbReference type="ARBA" id="ARBA00022475"/>
    </source>
</evidence>
<dbReference type="SMART" id="SM00304">
    <property type="entry name" value="HAMP"/>
    <property type="match status" value="1"/>
</dbReference>
<evidence type="ECO:0000313" key="11">
    <source>
        <dbReference type="EMBL" id="MFD2627296.1"/>
    </source>
</evidence>
<feature type="domain" description="HAMP" evidence="10">
    <location>
        <begin position="235"/>
        <end position="288"/>
    </location>
</feature>
<keyword evidence="2" id="KW-1003">Cell membrane</keyword>
<keyword evidence="3 8" id="KW-0472">Membrane</keyword>
<accession>A0ABW5PVD4</accession>
<dbReference type="CDD" id="cd06225">
    <property type="entry name" value="HAMP"/>
    <property type="match status" value="1"/>
</dbReference>
<dbReference type="Pfam" id="PF00015">
    <property type="entry name" value="MCPsignal"/>
    <property type="match status" value="1"/>
</dbReference>
<dbReference type="RefSeq" id="WP_379559915.1">
    <property type="nucleotide sequence ID" value="NZ_JBHUMX010000001.1"/>
</dbReference>
<gene>
    <name evidence="11" type="ORF">ACFSUN_00660</name>
</gene>
<organism evidence="11 12">
    <name type="scientific">Oceanobacillus kapialis</name>
    <dbReference type="NCBI Taxonomy" id="481353"/>
    <lineage>
        <taxon>Bacteria</taxon>
        <taxon>Bacillati</taxon>
        <taxon>Bacillota</taxon>
        <taxon>Bacilli</taxon>
        <taxon>Bacillales</taxon>
        <taxon>Bacillaceae</taxon>
        <taxon>Oceanobacillus</taxon>
    </lineage>
</organism>
<dbReference type="InterPro" id="IPR004090">
    <property type="entry name" value="Chemotax_Me-accpt_rcpt"/>
</dbReference>
<evidence type="ECO:0000259" key="10">
    <source>
        <dbReference type="PROSITE" id="PS50885"/>
    </source>
</evidence>
<dbReference type="Gene3D" id="6.10.340.10">
    <property type="match status" value="1"/>
</dbReference>
<evidence type="ECO:0000256" key="4">
    <source>
        <dbReference type="ARBA" id="ARBA00023224"/>
    </source>
</evidence>
<sequence>MKLKKANKPKKVRNNASKNKSQSKLRYKFGWRNVKIGRKYMTVFFFTLLLFIASACIVFFLLTKGQDDIKAIENSSSRVNDMADMAYLIQAKDVQIADYVLTENEKYIEQFNQYQEEFSALAEKLEPTMKTDDQRSNFNAIVSNNESNDRAFKEEIIPSIEEGQSIMANSLRAYTSRLRTETIEHVDELIAMINEDQQTAVQNAQSSIQNSTITLGLATILAALIGIPLMIIISRIITKNLKKVVKVTYEVANGNLKVSDMDYSGKDEIGQLAESVNKMKGNIHNILVKVADASNSVSSRSEVLTLSAKEVSEGNTQIATTMEELTTGAETQANSASELSENMNDFVKKVELSEQNGQESVKNSNQVLELTKEGTALMNKSVAQMKQIDTIVSTSVEKVQGLDKQSNEISQLVLVIKDIADQTNLLSLNAAIEAARAGEHGKGFAVVADEVRKLSEQVAESVGEITRIVQRIQAETTEVVGSLNVGYKEVQQGTKQIEETGQNFNSIDQSVTEMTKKISFISENLRDISKNSKDMNHLIEEIASVSEESAAGVEQAAASAQETSSSMEEVSYSADELAKLAEQLNKELKVFKL</sequence>
<dbReference type="PROSITE" id="PS50885">
    <property type="entry name" value="HAMP"/>
    <property type="match status" value="1"/>
</dbReference>
<dbReference type="SMART" id="SM00283">
    <property type="entry name" value="MA"/>
    <property type="match status" value="1"/>
</dbReference>
<name>A0ABW5PVD4_9BACI</name>
<protein>
    <submittedName>
        <fullName evidence="11">Methyl-accepting chemotaxis protein</fullName>
    </submittedName>
</protein>
<keyword evidence="8" id="KW-1133">Transmembrane helix</keyword>
<evidence type="ECO:0000256" key="3">
    <source>
        <dbReference type="ARBA" id="ARBA00023136"/>
    </source>
</evidence>
<feature type="region of interest" description="Disordered" evidence="7">
    <location>
        <begin position="1"/>
        <end position="21"/>
    </location>
</feature>
<proteinExistence type="inferred from homology"/>
<keyword evidence="12" id="KW-1185">Reference proteome</keyword>
<dbReference type="EMBL" id="JBHUMX010000001">
    <property type="protein sequence ID" value="MFD2627296.1"/>
    <property type="molecule type" value="Genomic_DNA"/>
</dbReference>
<evidence type="ECO:0000256" key="7">
    <source>
        <dbReference type="SAM" id="MobiDB-lite"/>
    </source>
</evidence>
<dbReference type="Gene3D" id="1.10.287.950">
    <property type="entry name" value="Methyl-accepting chemotaxis protein"/>
    <property type="match status" value="1"/>
</dbReference>
<evidence type="ECO:0000256" key="1">
    <source>
        <dbReference type="ARBA" id="ARBA00004236"/>
    </source>
</evidence>
<evidence type="ECO:0000256" key="8">
    <source>
        <dbReference type="SAM" id="Phobius"/>
    </source>
</evidence>
<keyword evidence="4 6" id="KW-0807">Transducer</keyword>
<feature type="transmembrane region" description="Helical" evidence="8">
    <location>
        <begin position="213"/>
        <end position="233"/>
    </location>
</feature>
<dbReference type="PRINTS" id="PR00260">
    <property type="entry name" value="CHEMTRNSDUCR"/>
</dbReference>
<keyword evidence="8" id="KW-0812">Transmembrane</keyword>
<evidence type="ECO:0000313" key="12">
    <source>
        <dbReference type="Proteomes" id="UP001597451"/>
    </source>
</evidence>
<comment type="similarity">
    <text evidence="5">Belongs to the methyl-accepting chemotaxis (MCP) protein family.</text>
</comment>
<dbReference type="CDD" id="cd11386">
    <property type="entry name" value="MCP_signal"/>
    <property type="match status" value="1"/>
</dbReference>